<dbReference type="SUPFAM" id="SSF48008">
    <property type="entry name" value="GntR ligand-binding domain-like"/>
    <property type="match status" value="1"/>
</dbReference>
<dbReference type="SUPFAM" id="SSF46785">
    <property type="entry name" value="Winged helix' DNA-binding domain"/>
    <property type="match status" value="1"/>
</dbReference>
<keyword evidence="6" id="KW-1185">Reference proteome</keyword>
<gene>
    <name evidence="5" type="ORF">GCM10009606_01750</name>
</gene>
<dbReference type="PANTHER" id="PTHR43537">
    <property type="entry name" value="TRANSCRIPTIONAL REGULATOR, GNTR FAMILY"/>
    <property type="match status" value="1"/>
</dbReference>
<evidence type="ECO:0000256" key="2">
    <source>
        <dbReference type="ARBA" id="ARBA00023125"/>
    </source>
</evidence>
<dbReference type="PANTHER" id="PTHR43537:SF5">
    <property type="entry name" value="UXU OPERON TRANSCRIPTIONAL REGULATOR"/>
    <property type="match status" value="1"/>
</dbReference>
<evidence type="ECO:0000313" key="6">
    <source>
        <dbReference type="Proteomes" id="UP001499979"/>
    </source>
</evidence>
<dbReference type="Gene3D" id="1.20.120.530">
    <property type="entry name" value="GntR ligand-binding domain-like"/>
    <property type="match status" value="1"/>
</dbReference>
<protein>
    <submittedName>
        <fullName evidence="5">FadR/GntR family transcriptional regulator</fullName>
    </submittedName>
</protein>
<organism evidence="5 6">
    <name type="scientific">Nocardioides aquiterrae</name>
    <dbReference type="NCBI Taxonomy" id="203799"/>
    <lineage>
        <taxon>Bacteria</taxon>
        <taxon>Bacillati</taxon>
        <taxon>Actinomycetota</taxon>
        <taxon>Actinomycetes</taxon>
        <taxon>Propionibacteriales</taxon>
        <taxon>Nocardioidaceae</taxon>
        <taxon>Nocardioides</taxon>
    </lineage>
</organism>
<evidence type="ECO:0000256" key="1">
    <source>
        <dbReference type="ARBA" id="ARBA00023015"/>
    </source>
</evidence>
<keyword evidence="3" id="KW-0804">Transcription</keyword>
<name>A0ABN1U993_9ACTN</name>
<dbReference type="EMBL" id="BAAAJE010000001">
    <property type="protein sequence ID" value="GAA1125706.1"/>
    <property type="molecule type" value="Genomic_DNA"/>
</dbReference>
<feature type="domain" description="HTH gntR-type" evidence="4">
    <location>
        <begin position="16"/>
        <end position="84"/>
    </location>
</feature>
<dbReference type="InterPro" id="IPR008920">
    <property type="entry name" value="TF_FadR/GntR_C"/>
</dbReference>
<dbReference type="CDD" id="cd07377">
    <property type="entry name" value="WHTH_GntR"/>
    <property type="match status" value="1"/>
</dbReference>
<proteinExistence type="predicted"/>
<dbReference type="SMART" id="SM00895">
    <property type="entry name" value="FCD"/>
    <property type="match status" value="1"/>
</dbReference>
<evidence type="ECO:0000256" key="3">
    <source>
        <dbReference type="ARBA" id="ARBA00023163"/>
    </source>
</evidence>
<accession>A0ABN1U993</accession>
<sequence>MMSGEAPTAIVPVRQLRLSDAVAAQLEALINSGHFGADGRLPSERELAERFAVGRGSMREAIRKLEALGIITRAHGVGTFGVAGAASARMGLLTAGDVSALELFEVRYRLEPLAAELSAERRTSADLKRLKEILDHSLRPDLSDEDFVRLDFEFHSLVVHAAKNSLLAQMYQQLEPHHAIYSAKVISLPERRSRAQEGHHRILAAVSQRNTAEAREQALAHLLEAEGDLVSAVEKSESPHNR</sequence>
<keyword evidence="1" id="KW-0805">Transcription regulation</keyword>
<dbReference type="InterPro" id="IPR011711">
    <property type="entry name" value="GntR_C"/>
</dbReference>
<dbReference type="Proteomes" id="UP001499979">
    <property type="component" value="Unassembled WGS sequence"/>
</dbReference>
<dbReference type="PRINTS" id="PR00035">
    <property type="entry name" value="HTHGNTR"/>
</dbReference>
<dbReference type="Pfam" id="PF07729">
    <property type="entry name" value="FCD"/>
    <property type="match status" value="1"/>
</dbReference>
<evidence type="ECO:0000313" key="5">
    <source>
        <dbReference type="EMBL" id="GAA1125706.1"/>
    </source>
</evidence>
<dbReference type="InterPro" id="IPR036390">
    <property type="entry name" value="WH_DNA-bd_sf"/>
</dbReference>
<dbReference type="Gene3D" id="1.10.10.10">
    <property type="entry name" value="Winged helix-like DNA-binding domain superfamily/Winged helix DNA-binding domain"/>
    <property type="match status" value="1"/>
</dbReference>
<dbReference type="InterPro" id="IPR000524">
    <property type="entry name" value="Tscrpt_reg_HTH_GntR"/>
</dbReference>
<dbReference type="RefSeq" id="WP_343904801.1">
    <property type="nucleotide sequence ID" value="NZ_BAAAJE010000001.1"/>
</dbReference>
<dbReference type="SMART" id="SM00345">
    <property type="entry name" value="HTH_GNTR"/>
    <property type="match status" value="1"/>
</dbReference>
<dbReference type="InterPro" id="IPR036388">
    <property type="entry name" value="WH-like_DNA-bd_sf"/>
</dbReference>
<dbReference type="Pfam" id="PF00392">
    <property type="entry name" value="GntR"/>
    <property type="match status" value="1"/>
</dbReference>
<keyword evidence="2" id="KW-0238">DNA-binding</keyword>
<comment type="caution">
    <text evidence="5">The sequence shown here is derived from an EMBL/GenBank/DDBJ whole genome shotgun (WGS) entry which is preliminary data.</text>
</comment>
<evidence type="ECO:0000259" key="4">
    <source>
        <dbReference type="PROSITE" id="PS50949"/>
    </source>
</evidence>
<reference evidence="5 6" key="1">
    <citation type="journal article" date="2019" name="Int. J. Syst. Evol. Microbiol.">
        <title>The Global Catalogue of Microorganisms (GCM) 10K type strain sequencing project: providing services to taxonomists for standard genome sequencing and annotation.</title>
        <authorList>
            <consortium name="The Broad Institute Genomics Platform"/>
            <consortium name="The Broad Institute Genome Sequencing Center for Infectious Disease"/>
            <person name="Wu L."/>
            <person name="Ma J."/>
        </authorList>
    </citation>
    <scope>NUCLEOTIDE SEQUENCE [LARGE SCALE GENOMIC DNA]</scope>
    <source>
        <strain evidence="5 6">JCM 11813</strain>
    </source>
</reference>
<dbReference type="PROSITE" id="PS50949">
    <property type="entry name" value="HTH_GNTR"/>
    <property type="match status" value="1"/>
</dbReference>